<dbReference type="PROSITE" id="PS50007">
    <property type="entry name" value="PIPLC_X_DOMAIN"/>
    <property type="match status" value="1"/>
</dbReference>
<evidence type="ECO:0000313" key="3">
    <source>
        <dbReference type="Proteomes" id="UP000007266"/>
    </source>
</evidence>
<dbReference type="GO" id="GO:0006629">
    <property type="term" value="P:lipid metabolic process"/>
    <property type="evidence" value="ECO:0007669"/>
    <property type="project" value="InterPro"/>
</dbReference>
<dbReference type="Gene3D" id="3.20.20.190">
    <property type="entry name" value="Phosphatidylinositol (PI) phosphodiesterase"/>
    <property type="match status" value="1"/>
</dbReference>
<protein>
    <submittedName>
        <fullName evidence="2">PI-PLC X domain-containing protein 1-like Protein</fullName>
    </submittedName>
</protein>
<name>A0A139WNB2_TRICA</name>
<dbReference type="eggNOG" id="KOG4306">
    <property type="taxonomic scope" value="Eukaryota"/>
</dbReference>
<dbReference type="OMA" id="AQHFDVW"/>
<accession>A0A139WNB2</accession>
<dbReference type="CDD" id="cd08622">
    <property type="entry name" value="PI-PLCXDc_CG14945_like"/>
    <property type="match status" value="1"/>
</dbReference>
<organism evidence="2 3">
    <name type="scientific">Tribolium castaneum</name>
    <name type="common">Red flour beetle</name>
    <dbReference type="NCBI Taxonomy" id="7070"/>
    <lineage>
        <taxon>Eukaryota</taxon>
        <taxon>Metazoa</taxon>
        <taxon>Ecdysozoa</taxon>
        <taxon>Arthropoda</taxon>
        <taxon>Hexapoda</taxon>
        <taxon>Insecta</taxon>
        <taxon>Pterygota</taxon>
        <taxon>Neoptera</taxon>
        <taxon>Endopterygota</taxon>
        <taxon>Coleoptera</taxon>
        <taxon>Polyphaga</taxon>
        <taxon>Cucujiformia</taxon>
        <taxon>Tenebrionidae</taxon>
        <taxon>Tenebrionidae incertae sedis</taxon>
        <taxon>Tribolium</taxon>
    </lineage>
</organism>
<dbReference type="SUPFAM" id="SSF51695">
    <property type="entry name" value="PLC-like phosphodiesterases"/>
    <property type="match status" value="1"/>
</dbReference>
<dbReference type="PANTHER" id="PTHR13593">
    <property type="match status" value="1"/>
</dbReference>
<dbReference type="GO" id="GO:0008081">
    <property type="term" value="F:phosphoric diester hydrolase activity"/>
    <property type="evidence" value="ECO:0000318"/>
    <property type="project" value="GO_Central"/>
</dbReference>
<reference evidence="2 3" key="2">
    <citation type="journal article" date="2010" name="Nucleic Acids Res.">
        <title>BeetleBase in 2010: revisions to provide comprehensive genomic information for Tribolium castaneum.</title>
        <authorList>
            <person name="Kim H.S."/>
            <person name="Murphy T."/>
            <person name="Xia J."/>
            <person name="Caragea D."/>
            <person name="Park Y."/>
            <person name="Beeman R.W."/>
            <person name="Lorenzen M.D."/>
            <person name="Butcher S."/>
            <person name="Manak J.R."/>
            <person name="Brown S.J."/>
        </authorList>
    </citation>
    <scope>GENOME REANNOTATION</scope>
    <source>
        <strain evidence="2 3">Georgia GA2</strain>
    </source>
</reference>
<gene>
    <name evidence="2" type="primary">AUGUSTUS-3.0.2_32207</name>
    <name evidence="2" type="ORF">TcasGA2_TC032207</name>
</gene>
<dbReference type="OrthoDB" id="1046782at2759"/>
<evidence type="ECO:0000313" key="2">
    <source>
        <dbReference type="EMBL" id="KYB29347.1"/>
    </source>
</evidence>
<dbReference type="InterPro" id="IPR051057">
    <property type="entry name" value="PI-PLC_domain"/>
</dbReference>
<dbReference type="Proteomes" id="UP000007266">
    <property type="component" value="Linkage group 2"/>
</dbReference>
<dbReference type="KEGG" id="tca:663847"/>
<keyword evidence="1" id="KW-0732">Signal</keyword>
<feature type="chain" id="PRO_5007300322" evidence="1">
    <location>
        <begin position="20"/>
        <end position="420"/>
    </location>
</feature>
<proteinExistence type="predicted"/>
<evidence type="ECO:0000256" key="1">
    <source>
        <dbReference type="SAM" id="SignalP"/>
    </source>
</evidence>
<dbReference type="AlphaFoldDB" id="A0A139WNB2"/>
<reference evidence="2 3" key="1">
    <citation type="journal article" date="2008" name="Nature">
        <title>The genome of the model beetle and pest Tribolium castaneum.</title>
        <authorList>
            <consortium name="Tribolium Genome Sequencing Consortium"/>
            <person name="Richards S."/>
            <person name="Gibbs R.A."/>
            <person name="Weinstock G.M."/>
            <person name="Brown S.J."/>
            <person name="Denell R."/>
            <person name="Beeman R.W."/>
            <person name="Gibbs R."/>
            <person name="Beeman R.W."/>
            <person name="Brown S.J."/>
            <person name="Bucher G."/>
            <person name="Friedrich M."/>
            <person name="Grimmelikhuijzen C.J."/>
            <person name="Klingler M."/>
            <person name="Lorenzen M."/>
            <person name="Richards S."/>
            <person name="Roth S."/>
            <person name="Schroder R."/>
            <person name="Tautz D."/>
            <person name="Zdobnov E.M."/>
            <person name="Muzny D."/>
            <person name="Gibbs R.A."/>
            <person name="Weinstock G.M."/>
            <person name="Attaway T."/>
            <person name="Bell S."/>
            <person name="Buhay C.J."/>
            <person name="Chandrabose M.N."/>
            <person name="Chavez D."/>
            <person name="Clerk-Blankenburg K.P."/>
            <person name="Cree A."/>
            <person name="Dao M."/>
            <person name="Davis C."/>
            <person name="Chacko J."/>
            <person name="Dinh H."/>
            <person name="Dugan-Rocha S."/>
            <person name="Fowler G."/>
            <person name="Garner T.T."/>
            <person name="Garnes J."/>
            <person name="Gnirke A."/>
            <person name="Hawes A."/>
            <person name="Hernandez J."/>
            <person name="Hines S."/>
            <person name="Holder M."/>
            <person name="Hume J."/>
            <person name="Jhangiani S.N."/>
            <person name="Joshi V."/>
            <person name="Khan Z.M."/>
            <person name="Jackson L."/>
            <person name="Kovar C."/>
            <person name="Kowis A."/>
            <person name="Lee S."/>
            <person name="Lewis L.R."/>
            <person name="Margolis J."/>
            <person name="Morgan M."/>
            <person name="Nazareth L.V."/>
            <person name="Nguyen N."/>
            <person name="Okwuonu G."/>
            <person name="Parker D."/>
            <person name="Richards S."/>
            <person name="Ruiz S.J."/>
            <person name="Santibanez J."/>
            <person name="Savard J."/>
            <person name="Scherer S.E."/>
            <person name="Schneider B."/>
            <person name="Sodergren E."/>
            <person name="Tautz D."/>
            <person name="Vattahil S."/>
            <person name="Villasana D."/>
            <person name="White C.S."/>
            <person name="Wright R."/>
            <person name="Park Y."/>
            <person name="Beeman R.W."/>
            <person name="Lord J."/>
            <person name="Oppert B."/>
            <person name="Lorenzen M."/>
            <person name="Brown S."/>
            <person name="Wang L."/>
            <person name="Savard J."/>
            <person name="Tautz D."/>
            <person name="Richards S."/>
            <person name="Weinstock G."/>
            <person name="Gibbs R.A."/>
            <person name="Liu Y."/>
            <person name="Worley K."/>
            <person name="Weinstock G."/>
            <person name="Elsik C.G."/>
            <person name="Reese J.T."/>
            <person name="Elhaik E."/>
            <person name="Landan G."/>
            <person name="Graur D."/>
            <person name="Arensburger P."/>
            <person name="Atkinson P."/>
            <person name="Beeman R.W."/>
            <person name="Beidler J."/>
            <person name="Brown S.J."/>
            <person name="Demuth J.P."/>
            <person name="Drury D.W."/>
            <person name="Du Y.Z."/>
            <person name="Fujiwara H."/>
            <person name="Lorenzen M."/>
            <person name="Maselli V."/>
            <person name="Osanai M."/>
            <person name="Park Y."/>
            <person name="Robertson H.M."/>
            <person name="Tu Z."/>
            <person name="Wang J.J."/>
            <person name="Wang S."/>
            <person name="Richards S."/>
            <person name="Song H."/>
            <person name="Zhang L."/>
            <person name="Sodergren E."/>
            <person name="Werner D."/>
            <person name="Stanke M."/>
            <person name="Morgenstern B."/>
            <person name="Solovyev V."/>
            <person name="Kosarev P."/>
            <person name="Brown G."/>
            <person name="Chen H.C."/>
            <person name="Ermolaeva O."/>
            <person name="Hlavina W."/>
            <person name="Kapustin Y."/>
            <person name="Kiryutin B."/>
            <person name="Kitts P."/>
            <person name="Maglott D."/>
            <person name="Pruitt K."/>
            <person name="Sapojnikov V."/>
            <person name="Souvorov A."/>
            <person name="Mackey A.J."/>
            <person name="Waterhouse R.M."/>
            <person name="Wyder S."/>
            <person name="Zdobnov E.M."/>
            <person name="Zdobnov E.M."/>
            <person name="Wyder S."/>
            <person name="Kriventseva E.V."/>
            <person name="Kadowaki T."/>
            <person name="Bork P."/>
            <person name="Aranda M."/>
            <person name="Bao R."/>
            <person name="Beermann A."/>
            <person name="Berns N."/>
            <person name="Bolognesi R."/>
            <person name="Bonneton F."/>
            <person name="Bopp D."/>
            <person name="Brown S.J."/>
            <person name="Bucher G."/>
            <person name="Butts T."/>
            <person name="Chaumot A."/>
            <person name="Denell R.E."/>
            <person name="Ferrier D.E."/>
            <person name="Friedrich M."/>
            <person name="Gordon C.M."/>
            <person name="Jindra M."/>
            <person name="Klingler M."/>
            <person name="Lan Q."/>
            <person name="Lattorff H.M."/>
            <person name="Laudet V."/>
            <person name="von Levetsow C."/>
            <person name="Liu Z."/>
            <person name="Lutz R."/>
            <person name="Lynch J.A."/>
            <person name="da Fonseca R.N."/>
            <person name="Posnien N."/>
            <person name="Reuter R."/>
            <person name="Roth S."/>
            <person name="Savard J."/>
            <person name="Schinko J.B."/>
            <person name="Schmitt C."/>
            <person name="Schoppmeier M."/>
            <person name="Schroder R."/>
            <person name="Shippy T.D."/>
            <person name="Simonnet F."/>
            <person name="Marques-Souza H."/>
            <person name="Tautz D."/>
            <person name="Tomoyasu Y."/>
            <person name="Trauner J."/>
            <person name="Van der Zee M."/>
            <person name="Vervoort M."/>
            <person name="Wittkopp N."/>
            <person name="Wimmer E.A."/>
            <person name="Yang X."/>
            <person name="Jones A.K."/>
            <person name="Sattelle D.B."/>
            <person name="Ebert P.R."/>
            <person name="Nelson D."/>
            <person name="Scott J.G."/>
            <person name="Beeman R.W."/>
            <person name="Muthukrishnan S."/>
            <person name="Kramer K.J."/>
            <person name="Arakane Y."/>
            <person name="Beeman R.W."/>
            <person name="Zhu Q."/>
            <person name="Hogenkamp D."/>
            <person name="Dixit R."/>
            <person name="Oppert B."/>
            <person name="Jiang H."/>
            <person name="Zou Z."/>
            <person name="Marshall J."/>
            <person name="Elpidina E."/>
            <person name="Vinokurov K."/>
            <person name="Oppert C."/>
            <person name="Zou Z."/>
            <person name="Evans J."/>
            <person name="Lu Z."/>
            <person name="Zhao P."/>
            <person name="Sumathipala N."/>
            <person name="Altincicek B."/>
            <person name="Vilcinskas A."/>
            <person name="Williams M."/>
            <person name="Hultmark D."/>
            <person name="Hetru C."/>
            <person name="Jiang H."/>
            <person name="Grimmelikhuijzen C.J."/>
            <person name="Hauser F."/>
            <person name="Cazzamali G."/>
            <person name="Williamson M."/>
            <person name="Park Y."/>
            <person name="Li B."/>
            <person name="Tanaka Y."/>
            <person name="Predel R."/>
            <person name="Neupert S."/>
            <person name="Schachtner J."/>
            <person name="Verleyen P."/>
            <person name="Raible F."/>
            <person name="Bork P."/>
            <person name="Friedrich M."/>
            <person name="Walden K.K."/>
            <person name="Robertson H.M."/>
            <person name="Angeli S."/>
            <person name="Foret S."/>
            <person name="Bucher G."/>
            <person name="Schuetz S."/>
            <person name="Maleszka R."/>
            <person name="Wimmer E.A."/>
            <person name="Beeman R.W."/>
            <person name="Lorenzen M."/>
            <person name="Tomoyasu Y."/>
            <person name="Miller S.C."/>
            <person name="Grossmann D."/>
            <person name="Bucher G."/>
        </authorList>
    </citation>
    <scope>NUCLEOTIDE SEQUENCE [LARGE SCALE GENOMIC DNA]</scope>
    <source>
        <strain evidence="2 3">Georgia GA2</strain>
    </source>
</reference>
<keyword evidence="3" id="KW-1185">Reference proteome</keyword>
<dbReference type="InParanoid" id="A0A139WNB2"/>
<sequence length="420" mass="48846">MINTIILLSLCFRFGTTYPKEFARRCGHVHLTISASQDTNLELNWITDCTPPDNIRPDYIALYHYNLKDRSEETPPLVKIRASDHPSGYYKTKIKFGQPWLPGNWEYRDSLTRADQGPHCYPYWIASIKGNDIIDTRCLGIQPTWMNDNRMQIGTQKIGNLFIPGTHNSGAYVGVPKILENYILNQDRSIWTQLVHGIRYLDLRIGYYENDGFYVNHDLVRITKVVQIFKEIRKFVQLAPKEIIVVDFHRFPYPSNFNSTLHEKFVSLVYDYLGDLALPPGGLQVGKGPTLNEIWAQNKNVIICYADKAIARENYWLWQPLYQHWANTKNVDTLKSFLSRAIKEHRVTLNPMFALMAELTPQPIDLFFRTNNLRKLANDVNRKVTVWFRDEWARDVNIVATDYFLGNDIINVAIEANNNR</sequence>
<dbReference type="InterPro" id="IPR017946">
    <property type="entry name" value="PLC-like_Pdiesterase_TIM-brl"/>
</dbReference>
<dbReference type="FunCoup" id="A0A139WNB2">
    <property type="interactions" value="8"/>
</dbReference>
<dbReference type="PANTHER" id="PTHR13593:SF103">
    <property type="entry name" value="RE10370P"/>
    <property type="match status" value="1"/>
</dbReference>
<feature type="signal peptide" evidence="1">
    <location>
        <begin position="1"/>
        <end position="19"/>
    </location>
</feature>
<dbReference type="EMBL" id="KQ971312">
    <property type="protein sequence ID" value="KYB29347.1"/>
    <property type="molecule type" value="Genomic_DNA"/>
</dbReference>